<evidence type="ECO:0000313" key="4">
    <source>
        <dbReference type="Proteomes" id="UP000193083"/>
    </source>
</evidence>
<organism evidence="3 4">
    <name type="scientific">Mesorhizobium australicum</name>
    <dbReference type="NCBI Taxonomy" id="536018"/>
    <lineage>
        <taxon>Bacteria</taxon>
        <taxon>Pseudomonadati</taxon>
        <taxon>Pseudomonadota</taxon>
        <taxon>Alphaproteobacteria</taxon>
        <taxon>Hyphomicrobiales</taxon>
        <taxon>Phyllobacteriaceae</taxon>
        <taxon>Mesorhizobium</taxon>
    </lineage>
</organism>
<dbReference type="Pfam" id="PF13561">
    <property type="entry name" value="adh_short_C2"/>
    <property type="match status" value="1"/>
</dbReference>
<dbReference type="InterPro" id="IPR036291">
    <property type="entry name" value="NAD(P)-bd_dom_sf"/>
</dbReference>
<evidence type="ECO:0000256" key="1">
    <source>
        <dbReference type="ARBA" id="ARBA00006484"/>
    </source>
</evidence>
<dbReference type="GO" id="GO:0016491">
    <property type="term" value="F:oxidoreductase activity"/>
    <property type="evidence" value="ECO:0007669"/>
    <property type="project" value="UniProtKB-KW"/>
</dbReference>
<keyword evidence="4" id="KW-1185">Reference proteome</keyword>
<dbReference type="PRINTS" id="PR00080">
    <property type="entry name" value="SDRFAMILY"/>
</dbReference>
<dbReference type="OrthoDB" id="9812986at2"/>
<dbReference type="EMBL" id="FXBL01000004">
    <property type="protein sequence ID" value="SMH57308.1"/>
    <property type="molecule type" value="Genomic_DNA"/>
</dbReference>
<dbReference type="PANTHER" id="PTHR24321">
    <property type="entry name" value="DEHYDROGENASES, SHORT CHAIN"/>
    <property type="match status" value="1"/>
</dbReference>
<sequence length="256" mass="26955">MEFKDKTVLITGAAGGIGKAATKAFFEQGAKLVLIDLAQPSLDTMARELTLDPDRCVLIAADVSKESEVESFVAATKAKFGRIDVFFNNAGVEGKTGLLIDTDADTLDKILDVNVKGCFFGLKYVLREMIAQGGGAVVNTSSMAGLIGFHSLGVYTASKHAVIGLTRAAAAEVAASKVRVNAVCPGPVETRMMREIEAGISATDPVAVKGQFENLTGLKRYAEPEEIADLVLFLASDKASYITGSMYTIDGGMTGM</sequence>
<dbReference type="NCBIfam" id="NF005559">
    <property type="entry name" value="PRK07231.1"/>
    <property type="match status" value="1"/>
</dbReference>
<dbReference type="InterPro" id="IPR020904">
    <property type="entry name" value="Sc_DH/Rdtase_CS"/>
</dbReference>
<name>A0A1X7PZY4_9HYPH</name>
<dbReference type="Proteomes" id="UP000193083">
    <property type="component" value="Unassembled WGS sequence"/>
</dbReference>
<dbReference type="FunFam" id="3.40.50.720:FF:000084">
    <property type="entry name" value="Short-chain dehydrogenase reductase"/>
    <property type="match status" value="1"/>
</dbReference>
<accession>A0A1X7PZY4</accession>
<dbReference type="AlphaFoldDB" id="A0A1X7PZY4"/>
<dbReference type="SUPFAM" id="SSF51735">
    <property type="entry name" value="NAD(P)-binding Rossmann-fold domains"/>
    <property type="match status" value="1"/>
</dbReference>
<dbReference type="PRINTS" id="PR00081">
    <property type="entry name" value="GDHRDH"/>
</dbReference>
<evidence type="ECO:0000313" key="3">
    <source>
        <dbReference type="EMBL" id="SMH57308.1"/>
    </source>
</evidence>
<protein>
    <submittedName>
        <fullName evidence="3">NAD(P)-dependent dehydrogenase, short-chain alcohol dehydrogenase family</fullName>
    </submittedName>
</protein>
<keyword evidence="2" id="KW-0560">Oxidoreductase</keyword>
<dbReference type="RefSeq" id="WP_085467304.1">
    <property type="nucleotide sequence ID" value="NZ_FXBL01000004.1"/>
</dbReference>
<gene>
    <name evidence="3" type="ORF">SAMN02982922_5747</name>
</gene>
<comment type="similarity">
    <text evidence="1">Belongs to the short-chain dehydrogenases/reductases (SDR) family.</text>
</comment>
<evidence type="ECO:0000256" key="2">
    <source>
        <dbReference type="ARBA" id="ARBA00023002"/>
    </source>
</evidence>
<reference evidence="3 4" key="1">
    <citation type="submission" date="2017-04" db="EMBL/GenBank/DDBJ databases">
        <authorList>
            <person name="Afonso C.L."/>
            <person name="Miller P.J."/>
            <person name="Scott M.A."/>
            <person name="Spackman E."/>
            <person name="Goraichik I."/>
            <person name="Dimitrov K.M."/>
            <person name="Suarez D.L."/>
            <person name="Swayne D.E."/>
        </authorList>
    </citation>
    <scope>NUCLEOTIDE SEQUENCE [LARGE SCALE GENOMIC DNA]</scope>
    <source>
        <strain evidence="3 4">B5P</strain>
    </source>
</reference>
<dbReference type="InterPro" id="IPR002347">
    <property type="entry name" value="SDR_fam"/>
</dbReference>
<proteinExistence type="inferred from homology"/>
<dbReference type="PANTHER" id="PTHR24321:SF8">
    <property type="entry name" value="ESTRADIOL 17-BETA-DEHYDROGENASE 8-RELATED"/>
    <property type="match status" value="1"/>
</dbReference>
<dbReference type="Gene3D" id="3.40.50.720">
    <property type="entry name" value="NAD(P)-binding Rossmann-like Domain"/>
    <property type="match status" value="1"/>
</dbReference>
<dbReference type="PROSITE" id="PS00061">
    <property type="entry name" value="ADH_SHORT"/>
    <property type="match status" value="1"/>
</dbReference>